<evidence type="ECO:0000313" key="16">
    <source>
        <dbReference type="RefSeq" id="XP_032834687.1"/>
    </source>
</evidence>
<dbReference type="InterPro" id="IPR059027">
    <property type="entry name" value="DD_DDX21-DDX50"/>
</dbReference>
<dbReference type="Pfam" id="PF00270">
    <property type="entry name" value="DEAD"/>
    <property type="match status" value="1"/>
</dbReference>
<proteinExistence type="inferred from homology"/>
<evidence type="ECO:0000256" key="7">
    <source>
        <dbReference type="ARBA" id="ARBA00022801"/>
    </source>
</evidence>
<evidence type="ECO:0000256" key="6">
    <source>
        <dbReference type="ARBA" id="ARBA00022741"/>
    </source>
</evidence>
<feature type="domain" description="Helicase C-terminal" evidence="14">
    <location>
        <begin position="479"/>
        <end position="629"/>
    </location>
</feature>
<feature type="compositionally biased region" description="Low complexity" evidence="12">
    <location>
        <begin position="133"/>
        <end position="154"/>
    </location>
</feature>
<evidence type="ECO:0000259" key="14">
    <source>
        <dbReference type="PROSITE" id="PS51194"/>
    </source>
</evidence>
<protein>
    <recommendedName>
        <fullName evidence="4">RNA helicase</fullName>
        <ecNumber evidence="4">3.6.4.13</ecNumber>
    </recommendedName>
</protein>
<evidence type="ECO:0000313" key="15">
    <source>
        <dbReference type="Proteomes" id="UP001318040"/>
    </source>
</evidence>
<dbReference type="PROSITE" id="PS51192">
    <property type="entry name" value="HELICASE_ATP_BIND_1"/>
    <property type="match status" value="1"/>
</dbReference>
<dbReference type="Gene3D" id="3.40.50.300">
    <property type="entry name" value="P-loop containing nucleotide triphosphate hydrolases"/>
    <property type="match status" value="2"/>
</dbReference>
<keyword evidence="9" id="KW-0067">ATP-binding</keyword>
<dbReference type="GO" id="GO:0016787">
    <property type="term" value="F:hydrolase activity"/>
    <property type="evidence" value="ECO:0007669"/>
    <property type="project" value="UniProtKB-KW"/>
</dbReference>
<dbReference type="InterPro" id="IPR011545">
    <property type="entry name" value="DEAD/DEAH_box_helicase_dom"/>
</dbReference>
<dbReference type="Gene3D" id="3.30.70.2280">
    <property type="match status" value="1"/>
</dbReference>
<feature type="compositionally biased region" description="Acidic residues" evidence="12">
    <location>
        <begin position="89"/>
        <end position="100"/>
    </location>
</feature>
<evidence type="ECO:0000259" key="13">
    <source>
        <dbReference type="PROSITE" id="PS51192"/>
    </source>
</evidence>
<keyword evidence="7" id="KW-0378">Hydrolase</keyword>
<dbReference type="Pfam" id="PF26142">
    <property type="entry name" value="DD_DDX21-DDX50"/>
    <property type="match status" value="1"/>
</dbReference>
<dbReference type="InterPro" id="IPR027417">
    <property type="entry name" value="P-loop_NTPase"/>
</dbReference>
<dbReference type="SMART" id="SM00487">
    <property type="entry name" value="DEXDc"/>
    <property type="match status" value="1"/>
</dbReference>
<dbReference type="KEGG" id="pmrn:116956911"/>
<evidence type="ECO:0000256" key="10">
    <source>
        <dbReference type="ARBA" id="ARBA00022884"/>
    </source>
</evidence>
<dbReference type="EC" id="3.6.4.13" evidence="4"/>
<dbReference type="GO" id="GO:0003723">
    <property type="term" value="F:RNA binding"/>
    <property type="evidence" value="ECO:0007669"/>
    <property type="project" value="UniProtKB-KW"/>
</dbReference>
<dbReference type="PROSITE" id="PS51194">
    <property type="entry name" value="HELICASE_CTER"/>
    <property type="match status" value="1"/>
</dbReference>
<evidence type="ECO:0000256" key="11">
    <source>
        <dbReference type="ARBA" id="ARBA00023242"/>
    </source>
</evidence>
<keyword evidence="15" id="KW-1185">Reference proteome</keyword>
<accession>A0AAJ7UE94</accession>
<dbReference type="InterPro" id="IPR050079">
    <property type="entry name" value="DEAD_box_RNA_helicase"/>
</dbReference>
<evidence type="ECO:0000256" key="2">
    <source>
        <dbReference type="ARBA" id="ARBA00004604"/>
    </source>
</evidence>
<dbReference type="Pfam" id="PF00271">
    <property type="entry name" value="Helicase_C"/>
    <property type="match status" value="1"/>
</dbReference>
<evidence type="ECO:0000256" key="12">
    <source>
        <dbReference type="SAM" id="MobiDB-lite"/>
    </source>
</evidence>
<organism evidence="15 16">
    <name type="scientific">Petromyzon marinus</name>
    <name type="common">Sea lamprey</name>
    <dbReference type="NCBI Taxonomy" id="7757"/>
    <lineage>
        <taxon>Eukaryota</taxon>
        <taxon>Metazoa</taxon>
        <taxon>Chordata</taxon>
        <taxon>Craniata</taxon>
        <taxon>Vertebrata</taxon>
        <taxon>Cyclostomata</taxon>
        <taxon>Hyperoartia</taxon>
        <taxon>Petromyzontiformes</taxon>
        <taxon>Petromyzontidae</taxon>
        <taxon>Petromyzon</taxon>
    </lineage>
</organism>
<feature type="compositionally biased region" description="Basic and acidic residues" evidence="12">
    <location>
        <begin position="41"/>
        <end position="53"/>
    </location>
</feature>
<evidence type="ECO:0000256" key="1">
    <source>
        <dbReference type="ARBA" id="ARBA00004496"/>
    </source>
</evidence>
<dbReference type="SMART" id="SM00490">
    <property type="entry name" value="HELICc"/>
    <property type="match status" value="1"/>
</dbReference>
<keyword evidence="11" id="KW-0539">Nucleus</keyword>
<sequence length="829" mass="89868">MPGKIFAELEGTTAAPTTEPKKVKGEKRRRQKGGDAETTMEEEKEKETPEEVKRAKKAKKRERRQEEEEETQTIPEKSPKKKKKRKSEESEEAQVVEEVEVEPKKPKSSSKKRKLPPTSPPSPASTKGEEAPLSAASISSTTSSLSGEEVEAGGNAEVLSEEQIAGAFSNFNISDKTISLLRGRGVSYLFPVQCLSLEPIMAGWDLVAQARTGTGKTLAFAIPLVELLRQRHGTGSAAKYGRLPQVLVMCPTRELAVQVADDLRAIAAPLRVACFYGGTAYGPQLQQIRSGLDVLVGTPGRLRDLIQNHGLRLRAKHNNEEEDSSKKKKDEEVVVVEEVEKDEKKGGKKNGGKEEGVRHVVLDEVDQMLDMGFADQVEEILGCIYSKASPENNPQTLLFSATCPPWVFKVAQKFMKETWRRVDLMGTEKTRAATTVQHLAVCCPRSERAVCLGSVLRVYAAGLPGGHAVNPVGSSGGHGVASVGSSRGRAIVFCETKKEAAELALSPAIAQEAQCLHGDVPQQQREACLRAFRSGAIRVLVATDVAARGLDVPEVELVVQCQPPHDVESYIHRSGRTGRAGRTGISICFYQERDAGTLRAIESKAGFVFKRIAVPSANEVLAASTQDVIRSLESVSARVVSRFRLSVEKLLSHRDPWELLSAALSLLAGYDGDDNRSLLTSLKGYTTLILRSSVPLSHSSAAWRALKEELGEQRAEEMVRGMRLLKGKTGVCFDVPENKVEEMKAAWPPSKRWNLEEADERPDLEEINFTAGGGGGGGRWRAREGFCLATIAGGFSLQSATGAIPGTNQQQLCATSPLISISGVAGPTP</sequence>
<keyword evidence="5" id="KW-0963">Cytoplasm</keyword>
<feature type="region of interest" description="Disordered" evidence="12">
    <location>
        <begin position="1"/>
        <end position="154"/>
    </location>
</feature>
<dbReference type="GO" id="GO:0005829">
    <property type="term" value="C:cytosol"/>
    <property type="evidence" value="ECO:0007669"/>
    <property type="project" value="TreeGrafter"/>
</dbReference>
<feature type="domain" description="Helicase ATP-binding" evidence="13">
    <location>
        <begin position="197"/>
        <end position="421"/>
    </location>
</feature>
<evidence type="ECO:0000256" key="8">
    <source>
        <dbReference type="ARBA" id="ARBA00022806"/>
    </source>
</evidence>
<dbReference type="Pfam" id="PF08152">
    <property type="entry name" value="GUCT"/>
    <property type="match status" value="1"/>
</dbReference>
<gene>
    <name evidence="16" type="primary">LOC116956911</name>
</gene>
<dbReference type="PANTHER" id="PTHR47959:SF19">
    <property type="entry name" value="NUCLEOLAR RNA HELICASE 2-A"/>
    <property type="match status" value="1"/>
</dbReference>
<dbReference type="CDD" id="cd18787">
    <property type="entry name" value="SF2_C_DEAD"/>
    <property type="match status" value="1"/>
</dbReference>
<dbReference type="Proteomes" id="UP001318040">
    <property type="component" value="Chromosome 68"/>
</dbReference>
<keyword evidence="8" id="KW-0347">Helicase</keyword>
<dbReference type="InterPro" id="IPR035979">
    <property type="entry name" value="RBD_domain_sf"/>
</dbReference>
<name>A0AAJ7UE94_PETMA</name>
<keyword evidence="6" id="KW-0547">Nucleotide-binding</keyword>
<evidence type="ECO:0000256" key="4">
    <source>
        <dbReference type="ARBA" id="ARBA00012552"/>
    </source>
</evidence>
<dbReference type="SUPFAM" id="SSF52540">
    <property type="entry name" value="P-loop containing nucleoside triphosphate hydrolases"/>
    <property type="match status" value="2"/>
</dbReference>
<keyword evidence="10" id="KW-0694">RNA-binding</keyword>
<evidence type="ECO:0000256" key="9">
    <source>
        <dbReference type="ARBA" id="ARBA00022840"/>
    </source>
</evidence>
<comment type="subcellular location">
    <subcellularLocation>
        <location evidence="1">Cytoplasm</location>
    </subcellularLocation>
    <subcellularLocation>
        <location evidence="2">Nucleus</location>
        <location evidence="2">Nucleolus</location>
    </subcellularLocation>
</comment>
<dbReference type="PANTHER" id="PTHR47959">
    <property type="entry name" value="ATP-DEPENDENT RNA HELICASE RHLE-RELATED"/>
    <property type="match status" value="1"/>
</dbReference>
<dbReference type="GO" id="GO:0005524">
    <property type="term" value="F:ATP binding"/>
    <property type="evidence" value="ECO:0007669"/>
    <property type="project" value="UniProtKB-KW"/>
</dbReference>
<dbReference type="AlphaFoldDB" id="A0AAJ7UE94"/>
<evidence type="ECO:0000256" key="3">
    <source>
        <dbReference type="ARBA" id="ARBA00006517"/>
    </source>
</evidence>
<feature type="compositionally biased region" description="Basic residues" evidence="12">
    <location>
        <begin position="106"/>
        <end position="115"/>
    </location>
</feature>
<dbReference type="InterPro" id="IPR001650">
    <property type="entry name" value="Helicase_C-like"/>
</dbReference>
<reference evidence="16" key="1">
    <citation type="submission" date="2025-08" db="UniProtKB">
        <authorList>
            <consortium name="RefSeq"/>
        </authorList>
    </citation>
    <scope>IDENTIFICATION</scope>
    <source>
        <tissue evidence="16">Sperm</tissue>
    </source>
</reference>
<dbReference type="InterPro" id="IPR012562">
    <property type="entry name" value="GUCT"/>
</dbReference>
<dbReference type="GO" id="GO:0005730">
    <property type="term" value="C:nucleolus"/>
    <property type="evidence" value="ECO:0007669"/>
    <property type="project" value="UniProtKB-SubCell"/>
</dbReference>
<dbReference type="RefSeq" id="XP_032834687.1">
    <property type="nucleotide sequence ID" value="XM_032978796.1"/>
</dbReference>
<dbReference type="InterPro" id="IPR014001">
    <property type="entry name" value="Helicase_ATP-bd"/>
</dbReference>
<evidence type="ECO:0000256" key="5">
    <source>
        <dbReference type="ARBA" id="ARBA00022490"/>
    </source>
</evidence>
<dbReference type="SUPFAM" id="SSF54928">
    <property type="entry name" value="RNA-binding domain, RBD"/>
    <property type="match status" value="1"/>
</dbReference>
<dbReference type="GO" id="GO:0003724">
    <property type="term" value="F:RNA helicase activity"/>
    <property type="evidence" value="ECO:0007669"/>
    <property type="project" value="UniProtKB-EC"/>
</dbReference>
<comment type="similarity">
    <text evidence="3">Belongs to the DEAD box helicase family. DDX21/DDX50 subfamily.</text>
</comment>